<organism evidence="1 2">
    <name type="scientific">Spongiactinospora rosea</name>
    <dbReference type="NCBI Taxonomy" id="2248750"/>
    <lineage>
        <taxon>Bacteria</taxon>
        <taxon>Bacillati</taxon>
        <taxon>Actinomycetota</taxon>
        <taxon>Actinomycetes</taxon>
        <taxon>Streptosporangiales</taxon>
        <taxon>Streptosporangiaceae</taxon>
        <taxon>Spongiactinospora</taxon>
    </lineage>
</organism>
<proteinExistence type="predicted"/>
<comment type="caution">
    <text evidence="1">The sequence shown here is derived from an EMBL/GenBank/DDBJ whole genome shotgun (WGS) entry which is preliminary data.</text>
</comment>
<evidence type="ECO:0000313" key="1">
    <source>
        <dbReference type="EMBL" id="RBQ20722.1"/>
    </source>
</evidence>
<protein>
    <submittedName>
        <fullName evidence="1">Uncharacterized protein</fullName>
    </submittedName>
</protein>
<dbReference type="Proteomes" id="UP000253303">
    <property type="component" value="Unassembled WGS sequence"/>
</dbReference>
<reference evidence="1 2" key="1">
    <citation type="submission" date="2018-06" db="EMBL/GenBank/DDBJ databases">
        <title>Sphaerisporangium craniellae sp. nov., isolated from a marine sponge in the South China Sea.</title>
        <authorList>
            <person name="Li L."/>
        </authorList>
    </citation>
    <scope>NUCLEOTIDE SEQUENCE [LARGE SCALE GENOMIC DNA]</scope>
    <source>
        <strain evidence="1 2">LHW63015</strain>
    </source>
</reference>
<evidence type="ECO:0000313" key="2">
    <source>
        <dbReference type="Proteomes" id="UP000253303"/>
    </source>
</evidence>
<name>A0A366M5L1_9ACTN</name>
<dbReference type="AlphaFoldDB" id="A0A366M5L1"/>
<keyword evidence="2" id="KW-1185">Reference proteome</keyword>
<dbReference type="EMBL" id="QMEY01000002">
    <property type="protein sequence ID" value="RBQ20722.1"/>
    <property type="molecule type" value="Genomic_DNA"/>
</dbReference>
<sequence length="121" mass="13335">MRPLLAVWETEGDERGAGGASDSELAAETSMFDALETFPAGRGRVRYAHRRWITDGDQQARERITVLNLRHSLSTALLTTLTTPPPPNSSVMNVNGLLARHLPDTIGWTRTPAFTCLLEHP</sequence>
<gene>
    <name evidence="1" type="ORF">DP939_06475</name>
</gene>
<accession>A0A366M5L1</accession>